<feature type="transmembrane region" description="Helical" evidence="6">
    <location>
        <begin position="95"/>
        <end position="115"/>
    </location>
</feature>
<evidence type="ECO:0000256" key="4">
    <source>
        <dbReference type="ARBA" id="ARBA00022777"/>
    </source>
</evidence>
<sequence>MAVISLLGFVAVVTSLFAFEISDHFMIFFLLVVFLGVTEFYPFPVWRGYTTLSFPIIFTIDLVYGLEVMVVVYALVVLLINVIQKRPLRVVCFNPAQLVLSYLAAKGLMWFVFAVSPVLHELTISSFLIEIILVTSFFYIMNNSIVDIVLLIRPQPYPLVLWKKKSVSEALSFFFSLVYVILLYFLGGQNRGIIDAFSFFFFFSPLIGLALLGASNSRLRKEKNRLKALFLMTKRINKRLPSKNWIQSLQHGIEELLDVEATILWIKEEGEWKSALLEGRINKKNQLDPNDLELDSIVKPTIFPDHRKETSPAESFFEKGLKASVYAPLYIEKELVGMLIVARSRTHSFNEEDSQLINALANQLAVVVKTRLLISEQEKRVVLEERNRIAREIHDGIAQTLAGGIMKLETVKRTWKTDPARSLATIEDSLEKLRHSLKEVREVIYALRPYPTEHVSLKQAINKRISIIEEEHNVKISFEVRGKPVILENEVEKVMFDTLQESLQNVIKHARATKIEVLLSYQTEHVLLKIKDNGEGFSLMDAMIKARNGSHFGIISMNEEAKKIEASLQIESSPGNGTVIMLQVPKCLEEGRGVYDYGNDC</sequence>
<protein>
    <recommendedName>
        <fullName evidence="2">histidine kinase</fullName>
        <ecNumber evidence="2">2.7.13.3</ecNumber>
    </recommendedName>
</protein>
<dbReference type="Pfam" id="PF07730">
    <property type="entry name" value="HisKA_3"/>
    <property type="match status" value="1"/>
</dbReference>
<dbReference type="Gene3D" id="3.30.450.40">
    <property type="match status" value="1"/>
</dbReference>
<dbReference type="InterPro" id="IPR003018">
    <property type="entry name" value="GAF"/>
</dbReference>
<dbReference type="Gene3D" id="3.30.565.10">
    <property type="entry name" value="Histidine kinase-like ATPase, C-terminal domain"/>
    <property type="match status" value="1"/>
</dbReference>
<organism evidence="8 9">
    <name type="scientific">Halalkalibacter akibai (strain ATCC 43226 / DSM 21942 / CIP 109018 / JCM 9157 / 1139)</name>
    <name type="common">Bacillus akibai</name>
    <dbReference type="NCBI Taxonomy" id="1236973"/>
    <lineage>
        <taxon>Bacteria</taxon>
        <taxon>Bacillati</taxon>
        <taxon>Bacillota</taxon>
        <taxon>Bacilli</taxon>
        <taxon>Bacillales</taxon>
        <taxon>Bacillaceae</taxon>
        <taxon>Halalkalibacter</taxon>
    </lineage>
</organism>
<keyword evidence="9" id="KW-1185">Reference proteome</keyword>
<comment type="catalytic activity">
    <reaction evidence="1">
        <text>ATP + protein L-histidine = ADP + protein N-phospho-L-histidine.</text>
        <dbReference type="EC" id="2.7.13.3"/>
    </reaction>
</comment>
<feature type="transmembrane region" description="Helical" evidence="6">
    <location>
        <begin position="170"/>
        <end position="186"/>
    </location>
</feature>
<evidence type="ECO:0000256" key="1">
    <source>
        <dbReference type="ARBA" id="ARBA00000085"/>
    </source>
</evidence>
<dbReference type="Proteomes" id="UP000018896">
    <property type="component" value="Unassembled WGS sequence"/>
</dbReference>
<dbReference type="Pfam" id="PF02518">
    <property type="entry name" value="HATPase_c"/>
    <property type="match status" value="1"/>
</dbReference>
<dbReference type="PANTHER" id="PTHR24421">
    <property type="entry name" value="NITRATE/NITRITE SENSOR PROTEIN NARX-RELATED"/>
    <property type="match status" value="1"/>
</dbReference>
<dbReference type="EC" id="2.7.13.3" evidence="2"/>
<name>W4QYF2_HALA3</name>
<evidence type="ECO:0000259" key="7">
    <source>
        <dbReference type="SMART" id="SM00065"/>
    </source>
</evidence>
<dbReference type="OrthoDB" id="9781904at2"/>
<keyword evidence="5" id="KW-0902">Two-component regulatory system</keyword>
<evidence type="ECO:0000256" key="5">
    <source>
        <dbReference type="ARBA" id="ARBA00023012"/>
    </source>
</evidence>
<feature type="transmembrane region" description="Helical" evidence="6">
    <location>
        <begin position="58"/>
        <end position="83"/>
    </location>
</feature>
<keyword evidence="6" id="KW-0472">Membrane</keyword>
<dbReference type="eggNOG" id="COG4585">
    <property type="taxonomic scope" value="Bacteria"/>
</dbReference>
<dbReference type="SUPFAM" id="SSF55874">
    <property type="entry name" value="ATPase domain of HSP90 chaperone/DNA topoisomerase II/histidine kinase"/>
    <property type="match status" value="1"/>
</dbReference>
<reference evidence="8 9" key="1">
    <citation type="journal article" date="2014" name="Genome Announc.">
        <title>Draft Genome Sequences of Three Alkaliphilic Bacillus Strains, Bacillus wakoensis JCM 9140T, Bacillus akibai JCM 9157T, and Bacillus hemicellulosilyticus JCM 9152T.</title>
        <authorList>
            <person name="Yuki M."/>
            <person name="Oshima K."/>
            <person name="Suda W."/>
            <person name="Oshida Y."/>
            <person name="Kitamura K."/>
            <person name="Iida T."/>
            <person name="Hattori M."/>
            <person name="Ohkuma M."/>
        </authorList>
    </citation>
    <scope>NUCLEOTIDE SEQUENCE [LARGE SCALE GENOMIC DNA]</scope>
    <source>
        <strain evidence="8 9">JCM 9157</strain>
    </source>
</reference>
<evidence type="ECO:0000313" key="8">
    <source>
        <dbReference type="EMBL" id="GAE37170.1"/>
    </source>
</evidence>
<dbReference type="SMART" id="SM00065">
    <property type="entry name" value="GAF"/>
    <property type="match status" value="1"/>
</dbReference>
<keyword evidence="3" id="KW-0808">Transferase</keyword>
<proteinExistence type="predicted"/>
<keyword evidence="4" id="KW-0418">Kinase</keyword>
<feature type="domain" description="GAF" evidence="7">
    <location>
        <begin position="241"/>
        <end position="378"/>
    </location>
</feature>
<feature type="transmembrane region" description="Helical" evidence="6">
    <location>
        <begin position="127"/>
        <end position="150"/>
    </location>
</feature>
<keyword evidence="6" id="KW-0812">Transmembrane</keyword>
<dbReference type="InterPro" id="IPR050482">
    <property type="entry name" value="Sensor_HK_TwoCompSys"/>
</dbReference>
<dbReference type="RefSeq" id="WP_052013282.1">
    <property type="nucleotide sequence ID" value="NZ_BAUV01000057.1"/>
</dbReference>
<dbReference type="EMBL" id="BAUV01000057">
    <property type="protein sequence ID" value="GAE37170.1"/>
    <property type="molecule type" value="Genomic_DNA"/>
</dbReference>
<dbReference type="InterPro" id="IPR036890">
    <property type="entry name" value="HATPase_C_sf"/>
</dbReference>
<dbReference type="Gene3D" id="1.20.5.1930">
    <property type="match status" value="1"/>
</dbReference>
<evidence type="ECO:0000256" key="2">
    <source>
        <dbReference type="ARBA" id="ARBA00012438"/>
    </source>
</evidence>
<comment type="caution">
    <text evidence="8">The sequence shown here is derived from an EMBL/GenBank/DDBJ whole genome shotgun (WGS) entry which is preliminary data.</text>
</comment>
<feature type="transmembrane region" description="Helical" evidence="6">
    <location>
        <begin position="28"/>
        <end position="46"/>
    </location>
</feature>
<dbReference type="STRING" id="1236973.JCM9157_4427"/>
<dbReference type="InterPro" id="IPR011712">
    <property type="entry name" value="Sig_transdc_His_kin_sub3_dim/P"/>
</dbReference>
<dbReference type="InterPro" id="IPR003594">
    <property type="entry name" value="HATPase_dom"/>
</dbReference>
<evidence type="ECO:0000256" key="3">
    <source>
        <dbReference type="ARBA" id="ARBA00022679"/>
    </source>
</evidence>
<feature type="transmembrane region" description="Helical" evidence="6">
    <location>
        <begin position="193"/>
        <end position="214"/>
    </location>
</feature>
<evidence type="ECO:0000313" key="9">
    <source>
        <dbReference type="Proteomes" id="UP000018896"/>
    </source>
</evidence>
<keyword evidence="6" id="KW-1133">Transmembrane helix</keyword>
<dbReference type="SUPFAM" id="SSF55781">
    <property type="entry name" value="GAF domain-like"/>
    <property type="match status" value="1"/>
</dbReference>
<gene>
    <name evidence="8" type="ORF">JCM9157_4427</name>
</gene>
<dbReference type="CDD" id="cd16917">
    <property type="entry name" value="HATPase_UhpB-NarQ-NarX-like"/>
    <property type="match status" value="1"/>
</dbReference>
<dbReference type="InterPro" id="IPR029016">
    <property type="entry name" value="GAF-like_dom_sf"/>
</dbReference>
<accession>W4QYF2</accession>
<dbReference type="GO" id="GO:0000155">
    <property type="term" value="F:phosphorelay sensor kinase activity"/>
    <property type="evidence" value="ECO:0007669"/>
    <property type="project" value="InterPro"/>
</dbReference>
<dbReference type="GO" id="GO:0046983">
    <property type="term" value="F:protein dimerization activity"/>
    <property type="evidence" value="ECO:0007669"/>
    <property type="project" value="InterPro"/>
</dbReference>
<dbReference type="Pfam" id="PF13185">
    <property type="entry name" value="GAF_2"/>
    <property type="match status" value="1"/>
</dbReference>
<evidence type="ECO:0000256" key="6">
    <source>
        <dbReference type="SAM" id="Phobius"/>
    </source>
</evidence>
<dbReference type="AlphaFoldDB" id="W4QYF2"/>
<dbReference type="GO" id="GO:0016020">
    <property type="term" value="C:membrane"/>
    <property type="evidence" value="ECO:0007669"/>
    <property type="project" value="InterPro"/>
</dbReference>